<comment type="subcellular location">
    <subcellularLocation>
        <location evidence="1">Cell outer membrane</location>
        <topology evidence="1">Multi-pass membrane protein</topology>
    </subcellularLocation>
</comment>
<accession>A0A5E4W030</accession>
<evidence type="ECO:0000259" key="12">
    <source>
        <dbReference type="Pfam" id="PF13609"/>
    </source>
</evidence>
<dbReference type="InterPro" id="IPR002299">
    <property type="entry name" value="Porin_Neis"/>
</dbReference>
<dbReference type="EMBL" id="CABPSC010000011">
    <property type="protein sequence ID" value="VVE18237.1"/>
    <property type="molecule type" value="Genomic_DNA"/>
</dbReference>
<dbReference type="Gene3D" id="2.40.160.10">
    <property type="entry name" value="Porin"/>
    <property type="match status" value="1"/>
</dbReference>
<keyword evidence="10" id="KW-0998">Cell outer membrane</keyword>
<evidence type="ECO:0000256" key="6">
    <source>
        <dbReference type="ARBA" id="ARBA00022729"/>
    </source>
</evidence>
<keyword evidence="3" id="KW-0813">Transport</keyword>
<feature type="domain" description="Porin" evidence="12">
    <location>
        <begin position="27"/>
        <end position="350"/>
    </location>
</feature>
<gene>
    <name evidence="13" type="ORF">PNO31109_02992</name>
</gene>
<proteinExistence type="predicted"/>
<dbReference type="InterPro" id="IPR033900">
    <property type="entry name" value="Gram_neg_porin_domain"/>
</dbReference>
<dbReference type="PANTHER" id="PTHR34501">
    <property type="entry name" value="PROTEIN YDDL-RELATED"/>
    <property type="match status" value="1"/>
</dbReference>
<protein>
    <submittedName>
        <fullName evidence="13">Porin</fullName>
    </submittedName>
</protein>
<keyword evidence="6 11" id="KW-0732">Signal</keyword>
<keyword evidence="7" id="KW-0406">Ion transport</keyword>
<dbReference type="InterPro" id="IPR023614">
    <property type="entry name" value="Porin_dom_sf"/>
</dbReference>
<feature type="chain" id="PRO_5022820786" evidence="11">
    <location>
        <begin position="36"/>
        <end position="382"/>
    </location>
</feature>
<dbReference type="PRINTS" id="PR00184">
    <property type="entry name" value="NEISSPPORIN"/>
</dbReference>
<dbReference type="OrthoDB" id="8982743at2"/>
<sequence>MQALLLLQNDKCLETLMKKVALGITCLALTGAAHADVTLYGLIDAGITYTNNQKGASNWQTASSVLQGDAWGLRSVEDLGGGLKSIAVLESGFTLFDGTFMQGGRLFGRQAYVGLSNEWGTLTVGRQYDLIADFVIPVSSVPYLGVYSGHIQDNDNLQHTFRLNNAVKYISPDYAGFKFGGIYAFGNQAGAFATNRVWNVAAGYKHGPFSIAASYEYLGRPAGNTTGAVGMSGAAGSDYPPLPALYETGTIERQQIAAISGNYVIGKLTLGATYSHVRYDVTTSPVNVDNYELFSSYAFNPALYLTGAVSESTVKLVNTNQRPRYLTLSATLDYYLSKRTDVYTSASWQRAGGDAPNAVLYSLAASSTTNQLAVRIGIRHHF</sequence>
<comment type="subunit">
    <text evidence="2">Homotrimer.</text>
</comment>
<keyword evidence="4" id="KW-1134">Transmembrane beta strand</keyword>
<keyword evidence="14" id="KW-1185">Reference proteome</keyword>
<evidence type="ECO:0000256" key="1">
    <source>
        <dbReference type="ARBA" id="ARBA00004571"/>
    </source>
</evidence>
<keyword evidence="9" id="KW-0472">Membrane</keyword>
<evidence type="ECO:0000256" key="7">
    <source>
        <dbReference type="ARBA" id="ARBA00023065"/>
    </source>
</evidence>
<evidence type="ECO:0000256" key="11">
    <source>
        <dbReference type="SAM" id="SignalP"/>
    </source>
</evidence>
<feature type="signal peptide" evidence="11">
    <location>
        <begin position="1"/>
        <end position="35"/>
    </location>
</feature>
<dbReference type="AlphaFoldDB" id="A0A5E4W030"/>
<keyword evidence="5" id="KW-0812">Transmembrane</keyword>
<evidence type="ECO:0000256" key="8">
    <source>
        <dbReference type="ARBA" id="ARBA00023114"/>
    </source>
</evidence>
<dbReference type="PANTHER" id="PTHR34501:SF9">
    <property type="entry name" value="MAJOR OUTER MEMBRANE PROTEIN P.IA"/>
    <property type="match status" value="1"/>
</dbReference>
<dbReference type="CDD" id="cd00342">
    <property type="entry name" value="gram_neg_porins"/>
    <property type="match status" value="1"/>
</dbReference>
<evidence type="ECO:0000313" key="14">
    <source>
        <dbReference type="Proteomes" id="UP000367825"/>
    </source>
</evidence>
<evidence type="ECO:0000256" key="2">
    <source>
        <dbReference type="ARBA" id="ARBA00011233"/>
    </source>
</evidence>
<dbReference type="GO" id="GO:0015288">
    <property type="term" value="F:porin activity"/>
    <property type="evidence" value="ECO:0007669"/>
    <property type="project" value="UniProtKB-KW"/>
</dbReference>
<evidence type="ECO:0000256" key="9">
    <source>
        <dbReference type="ARBA" id="ARBA00023136"/>
    </source>
</evidence>
<evidence type="ECO:0000256" key="10">
    <source>
        <dbReference type="ARBA" id="ARBA00023237"/>
    </source>
</evidence>
<name>A0A5E4W030_9BURK</name>
<dbReference type="SUPFAM" id="SSF56935">
    <property type="entry name" value="Porins"/>
    <property type="match status" value="1"/>
</dbReference>
<dbReference type="InterPro" id="IPR050298">
    <property type="entry name" value="Gram-neg_bact_OMP"/>
</dbReference>
<keyword evidence="8" id="KW-0626">Porin</keyword>
<dbReference type="GO" id="GO:0009279">
    <property type="term" value="C:cell outer membrane"/>
    <property type="evidence" value="ECO:0007669"/>
    <property type="project" value="UniProtKB-SubCell"/>
</dbReference>
<dbReference type="Proteomes" id="UP000367825">
    <property type="component" value="Unassembled WGS sequence"/>
</dbReference>
<evidence type="ECO:0000256" key="4">
    <source>
        <dbReference type="ARBA" id="ARBA00022452"/>
    </source>
</evidence>
<organism evidence="13 14">
    <name type="scientific">Pandoraea nosoerga</name>
    <dbReference type="NCBI Taxonomy" id="2508296"/>
    <lineage>
        <taxon>Bacteria</taxon>
        <taxon>Pseudomonadati</taxon>
        <taxon>Pseudomonadota</taxon>
        <taxon>Betaproteobacteria</taxon>
        <taxon>Burkholderiales</taxon>
        <taxon>Burkholderiaceae</taxon>
        <taxon>Pandoraea</taxon>
    </lineage>
</organism>
<evidence type="ECO:0000256" key="3">
    <source>
        <dbReference type="ARBA" id="ARBA00022448"/>
    </source>
</evidence>
<evidence type="ECO:0000256" key="5">
    <source>
        <dbReference type="ARBA" id="ARBA00022692"/>
    </source>
</evidence>
<dbReference type="Pfam" id="PF13609">
    <property type="entry name" value="Porin_4"/>
    <property type="match status" value="1"/>
</dbReference>
<reference evidence="13 14" key="1">
    <citation type="submission" date="2019-08" db="EMBL/GenBank/DDBJ databases">
        <authorList>
            <person name="Peeters C."/>
        </authorList>
    </citation>
    <scope>NUCLEOTIDE SEQUENCE [LARGE SCALE GENOMIC DNA]</scope>
    <source>
        <strain evidence="13 14">LMG 31109</strain>
    </source>
</reference>
<evidence type="ECO:0000313" key="13">
    <source>
        <dbReference type="EMBL" id="VVE18237.1"/>
    </source>
</evidence>
<dbReference type="GO" id="GO:0046930">
    <property type="term" value="C:pore complex"/>
    <property type="evidence" value="ECO:0007669"/>
    <property type="project" value="UniProtKB-KW"/>
</dbReference>
<dbReference type="GO" id="GO:0006811">
    <property type="term" value="P:monoatomic ion transport"/>
    <property type="evidence" value="ECO:0007669"/>
    <property type="project" value="UniProtKB-KW"/>
</dbReference>